<keyword evidence="6 10" id="KW-0407">Ion channel</keyword>
<keyword evidence="2 10" id="KW-1003">Cell membrane</keyword>
<accession>A0A329M8T4</accession>
<organism evidence="11 12">
    <name type="scientific">Paenibacillus contaminans</name>
    <dbReference type="NCBI Taxonomy" id="450362"/>
    <lineage>
        <taxon>Bacteria</taxon>
        <taxon>Bacillati</taxon>
        <taxon>Bacillota</taxon>
        <taxon>Bacilli</taxon>
        <taxon>Bacillales</taxon>
        <taxon>Paenibacillaceae</taxon>
        <taxon>Paenibacillus</taxon>
    </lineage>
</organism>
<evidence type="ECO:0000313" key="12">
    <source>
        <dbReference type="Proteomes" id="UP000250369"/>
    </source>
</evidence>
<evidence type="ECO:0000256" key="10">
    <source>
        <dbReference type="HAMAP-Rule" id="MF_00454"/>
    </source>
</evidence>
<dbReference type="Pfam" id="PF02537">
    <property type="entry name" value="CRCB"/>
    <property type="match status" value="1"/>
</dbReference>
<comment type="activity regulation">
    <text evidence="10">Na(+) is not transported, but it plays an essential structural role and its presence is essential for fluoride channel function.</text>
</comment>
<evidence type="ECO:0000256" key="4">
    <source>
        <dbReference type="ARBA" id="ARBA00022989"/>
    </source>
</evidence>
<name>A0A329M8T4_9BACL</name>
<feature type="binding site" evidence="10">
    <location>
        <position position="74"/>
    </location>
    <ligand>
        <name>Na(+)</name>
        <dbReference type="ChEBI" id="CHEBI:29101"/>
        <note>structural</note>
    </ligand>
</feature>
<keyword evidence="10" id="KW-0479">Metal-binding</keyword>
<comment type="function">
    <text evidence="9 10">Fluoride-specific ion channel. Important for reducing fluoride concentration in the cell, thus reducing its toxicity.</text>
</comment>
<keyword evidence="10" id="KW-0406">Ion transport</keyword>
<keyword evidence="5 10" id="KW-0472">Membrane</keyword>
<evidence type="ECO:0000313" key="11">
    <source>
        <dbReference type="EMBL" id="RAV14913.1"/>
    </source>
</evidence>
<keyword evidence="10" id="KW-0813">Transport</keyword>
<evidence type="ECO:0000256" key="3">
    <source>
        <dbReference type="ARBA" id="ARBA00022692"/>
    </source>
</evidence>
<feature type="transmembrane region" description="Helical" evidence="10">
    <location>
        <begin position="99"/>
        <end position="117"/>
    </location>
</feature>
<evidence type="ECO:0000256" key="9">
    <source>
        <dbReference type="ARBA" id="ARBA00049940"/>
    </source>
</evidence>
<keyword evidence="3 10" id="KW-0812">Transmembrane</keyword>
<proteinExistence type="inferred from homology"/>
<evidence type="ECO:0000256" key="2">
    <source>
        <dbReference type="ARBA" id="ARBA00022475"/>
    </source>
</evidence>
<dbReference type="AlphaFoldDB" id="A0A329M8T4"/>
<comment type="similarity">
    <text evidence="7 10">Belongs to the fluoride channel Fluc/FEX (TC 1.A.43) family.</text>
</comment>
<keyword evidence="4 10" id="KW-1133">Transmembrane helix</keyword>
<keyword evidence="12" id="KW-1185">Reference proteome</keyword>
<feature type="transmembrane region" description="Helical" evidence="10">
    <location>
        <begin position="63"/>
        <end position="84"/>
    </location>
</feature>
<comment type="caution">
    <text evidence="11">The sequence shown here is derived from an EMBL/GenBank/DDBJ whole genome shotgun (WGS) entry which is preliminary data.</text>
</comment>
<dbReference type="Proteomes" id="UP000250369">
    <property type="component" value="Unassembled WGS sequence"/>
</dbReference>
<reference evidence="11 12" key="1">
    <citation type="journal article" date="2009" name="Int. J. Syst. Evol. Microbiol.">
        <title>Paenibacillus contaminans sp. nov., isolated from a contaminated laboratory plate.</title>
        <authorList>
            <person name="Chou J.H."/>
            <person name="Lee J.H."/>
            <person name="Lin M.C."/>
            <person name="Chang P.S."/>
            <person name="Arun A.B."/>
            <person name="Young C.C."/>
            <person name="Chen W.M."/>
        </authorList>
    </citation>
    <scope>NUCLEOTIDE SEQUENCE [LARGE SCALE GENOMIC DNA]</scope>
    <source>
        <strain evidence="11 12">CKOBP-6</strain>
    </source>
</reference>
<evidence type="ECO:0000256" key="8">
    <source>
        <dbReference type="ARBA" id="ARBA00035585"/>
    </source>
</evidence>
<feature type="binding site" evidence="10">
    <location>
        <position position="77"/>
    </location>
    <ligand>
        <name>Na(+)</name>
        <dbReference type="ChEBI" id="CHEBI:29101"/>
        <note>structural</note>
    </ligand>
</feature>
<dbReference type="HAMAP" id="MF_00454">
    <property type="entry name" value="FluC"/>
    <property type="match status" value="1"/>
</dbReference>
<evidence type="ECO:0000256" key="7">
    <source>
        <dbReference type="ARBA" id="ARBA00035120"/>
    </source>
</evidence>
<evidence type="ECO:0000256" key="6">
    <source>
        <dbReference type="ARBA" id="ARBA00023303"/>
    </source>
</evidence>
<dbReference type="NCBIfam" id="TIGR00494">
    <property type="entry name" value="crcB"/>
    <property type="match status" value="1"/>
</dbReference>
<dbReference type="InterPro" id="IPR003691">
    <property type="entry name" value="FluC"/>
</dbReference>
<sequence length="132" mass="14081">MMLAIVASAGMVGALLRYGIGSLVHGLWASPFPLGTLIINIIGCLALGWFLTRFSRYESIHPYIRTGVATGLIGSFTTFSTFSIETVELLREGLKQEAMVYVVISFWGGLLAVWLGSRLAGNAGVLKGGRSA</sequence>
<dbReference type="EMBL" id="QMFB01000025">
    <property type="protein sequence ID" value="RAV14913.1"/>
    <property type="molecule type" value="Genomic_DNA"/>
</dbReference>
<dbReference type="GO" id="GO:0062054">
    <property type="term" value="F:fluoride channel activity"/>
    <property type="evidence" value="ECO:0007669"/>
    <property type="project" value="UniProtKB-UniRule"/>
</dbReference>
<dbReference type="GO" id="GO:0005886">
    <property type="term" value="C:plasma membrane"/>
    <property type="evidence" value="ECO:0007669"/>
    <property type="project" value="UniProtKB-SubCell"/>
</dbReference>
<protein>
    <recommendedName>
        <fullName evidence="10">Fluoride-specific ion channel FluC</fullName>
    </recommendedName>
</protein>
<feature type="transmembrane region" description="Helical" evidence="10">
    <location>
        <begin position="31"/>
        <end position="51"/>
    </location>
</feature>
<comment type="subcellular location">
    <subcellularLocation>
        <location evidence="1 10">Cell membrane</location>
        <topology evidence="1 10">Multi-pass membrane protein</topology>
    </subcellularLocation>
</comment>
<dbReference type="PANTHER" id="PTHR28259">
    <property type="entry name" value="FLUORIDE EXPORT PROTEIN 1-RELATED"/>
    <property type="match status" value="1"/>
</dbReference>
<keyword evidence="10" id="KW-0915">Sodium</keyword>
<gene>
    <name evidence="10 11" type="primary">crcB</name>
    <name evidence="10" type="synonym">fluC</name>
    <name evidence="11" type="ORF">DQG23_30895</name>
</gene>
<comment type="catalytic activity">
    <reaction evidence="8">
        <text>fluoride(in) = fluoride(out)</text>
        <dbReference type="Rhea" id="RHEA:76159"/>
        <dbReference type="ChEBI" id="CHEBI:17051"/>
    </reaction>
    <physiologicalReaction direction="left-to-right" evidence="8">
        <dbReference type="Rhea" id="RHEA:76160"/>
    </physiologicalReaction>
</comment>
<evidence type="ECO:0000256" key="1">
    <source>
        <dbReference type="ARBA" id="ARBA00004651"/>
    </source>
</evidence>
<dbReference type="OrthoDB" id="9799631at2"/>
<dbReference type="GO" id="GO:0046872">
    <property type="term" value="F:metal ion binding"/>
    <property type="evidence" value="ECO:0007669"/>
    <property type="project" value="UniProtKB-KW"/>
</dbReference>
<evidence type="ECO:0000256" key="5">
    <source>
        <dbReference type="ARBA" id="ARBA00023136"/>
    </source>
</evidence>
<dbReference type="GO" id="GO:0140114">
    <property type="term" value="P:cellular detoxification of fluoride"/>
    <property type="evidence" value="ECO:0007669"/>
    <property type="project" value="UniProtKB-UniRule"/>
</dbReference>
<dbReference type="PANTHER" id="PTHR28259:SF1">
    <property type="entry name" value="FLUORIDE EXPORT PROTEIN 1-RELATED"/>
    <property type="match status" value="1"/>
</dbReference>